<protein>
    <submittedName>
        <fullName evidence="1">Uncharacterized protein</fullName>
    </submittedName>
</protein>
<keyword evidence="2" id="KW-1185">Reference proteome</keyword>
<dbReference type="EMBL" id="CM056807">
    <property type="protein sequence ID" value="KAJ8705692.1"/>
    <property type="molecule type" value="Genomic_DNA"/>
</dbReference>
<sequence>MNANNRKGPIVDPGVCRCCGAVKKCRLLNVEYDWSGRKEVYADMFVDCFGLVLSHLEGEESERVICATCVVRLRDACAFRQQVLLCEEKLLSATVHIHDENEIFKMEVEVKQETDDTPLPATNDCDGDDDDDDHVTDPIEDTVEHADEEANTTSKVSIQIKVEEFQESAVEQHSPRRREGATVDPAQTDLLDQLNSMKKKLDQMQQNDETRRTESPLQRRPVTVDKDLHILRNAVKIVENSYVCPFITVFSDYHCIYCREMFLDPNLLREHTMTHDPKTYKDVIDSKKLIQVDIERIDCRLCNEKIDTVEDFKVHLTTIHGQKLYKDVQNEFMPFKLKIGTLTCVECGKNVSFFHALKKHMAEHFGTFICDVCGAHYFEERHLTFHKNSHNKKKDVQMFPCDECDKTFRSKNSRSFHIARIHKNEPAYPCNKCDEIFISYHMRYRHKMNVHGEKRMFPCEGCNKVFDSRKTLREHNQRTHLQLFRHECSLCDKKFYLPSALRDHMTSHTGERNFRCEFCGKNYPRSKALKVHLQSHSAEKRYKCTLCPSAYTQVTNFKNHMKTKHPLPELNEGYRSIEYS</sequence>
<comment type="caution">
    <text evidence="1">The sequence shown here is derived from an EMBL/GenBank/DDBJ whole genome shotgun (WGS) entry which is preliminary data.</text>
</comment>
<evidence type="ECO:0000313" key="2">
    <source>
        <dbReference type="Proteomes" id="UP001231649"/>
    </source>
</evidence>
<accession>A0ACC2Q0Z3</accession>
<name>A0ACC2Q0Z3_9NEOP</name>
<reference evidence="1" key="1">
    <citation type="submission" date="2023-03" db="EMBL/GenBank/DDBJ databases">
        <title>Chromosome-level genomes of two armyworms, Mythimna separata and Mythimna loreyi, provide insights into the biosynthesis and reception of sex pheromones.</title>
        <authorList>
            <person name="Zhao H."/>
        </authorList>
    </citation>
    <scope>NUCLEOTIDE SEQUENCE</scope>
    <source>
        <strain evidence="1">BeijingLab</strain>
    </source>
</reference>
<evidence type="ECO:0000313" key="1">
    <source>
        <dbReference type="EMBL" id="KAJ8705692.1"/>
    </source>
</evidence>
<proteinExistence type="predicted"/>
<gene>
    <name evidence="1" type="ORF">PYW08_012738</name>
</gene>
<organism evidence="1 2">
    <name type="scientific">Mythimna loreyi</name>
    <dbReference type="NCBI Taxonomy" id="667449"/>
    <lineage>
        <taxon>Eukaryota</taxon>
        <taxon>Metazoa</taxon>
        <taxon>Ecdysozoa</taxon>
        <taxon>Arthropoda</taxon>
        <taxon>Hexapoda</taxon>
        <taxon>Insecta</taxon>
        <taxon>Pterygota</taxon>
        <taxon>Neoptera</taxon>
        <taxon>Endopterygota</taxon>
        <taxon>Lepidoptera</taxon>
        <taxon>Glossata</taxon>
        <taxon>Ditrysia</taxon>
        <taxon>Noctuoidea</taxon>
        <taxon>Noctuidae</taxon>
        <taxon>Noctuinae</taxon>
        <taxon>Hadenini</taxon>
        <taxon>Mythimna</taxon>
    </lineage>
</organism>
<dbReference type="Proteomes" id="UP001231649">
    <property type="component" value="Chromosome 31"/>
</dbReference>